<feature type="transmembrane region" description="Helical" evidence="1">
    <location>
        <begin position="47"/>
        <end position="69"/>
    </location>
</feature>
<evidence type="ECO:0000313" key="3">
    <source>
        <dbReference type="Proteomes" id="UP000283269"/>
    </source>
</evidence>
<keyword evidence="1" id="KW-0472">Membrane</keyword>
<proteinExistence type="predicted"/>
<gene>
    <name evidence="2" type="ORF">CVT25_006788</name>
</gene>
<name>A0A409WYK2_PSICY</name>
<accession>A0A409WYK2</accession>
<evidence type="ECO:0000313" key="2">
    <source>
        <dbReference type="EMBL" id="PPQ83577.1"/>
    </source>
</evidence>
<reference evidence="2 3" key="1">
    <citation type="journal article" date="2018" name="Evol. Lett.">
        <title>Horizontal gene cluster transfer increased hallucinogenic mushroom diversity.</title>
        <authorList>
            <person name="Reynolds H.T."/>
            <person name="Vijayakumar V."/>
            <person name="Gluck-Thaler E."/>
            <person name="Korotkin H.B."/>
            <person name="Matheny P.B."/>
            <person name="Slot J.C."/>
        </authorList>
    </citation>
    <scope>NUCLEOTIDE SEQUENCE [LARGE SCALE GENOMIC DNA]</scope>
    <source>
        <strain evidence="2 3">2631</strain>
    </source>
</reference>
<sequence>MAVPAFWDGSMPMLAKPQLDIRCLVLKIPTIQLLHLVDLYALMHLQLLPVLLIINTPVILILILPITCYPTSLDLICRRAANHIPNSLHTTFTLLCAPIALPSHLRFLEFSVGVNDVAILPSPTQ</sequence>
<comment type="caution">
    <text evidence="2">The sequence shown here is derived from an EMBL/GenBank/DDBJ whole genome shotgun (WGS) entry which is preliminary data.</text>
</comment>
<organism evidence="2 3">
    <name type="scientific">Psilocybe cyanescens</name>
    <dbReference type="NCBI Taxonomy" id="93625"/>
    <lineage>
        <taxon>Eukaryota</taxon>
        <taxon>Fungi</taxon>
        <taxon>Dikarya</taxon>
        <taxon>Basidiomycota</taxon>
        <taxon>Agaricomycotina</taxon>
        <taxon>Agaricomycetes</taxon>
        <taxon>Agaricomycetidae</taxon>
        <taxon>Agaricales</taxon>
        <taxon>Agaricineae</taxon>
        <taxon>Strophariaceae</taxon>
        <taxon>Psilocybe</taxon>
    </lineage>
</organism>
<dbReference type="Proteomes" id="UP000283269">
    <property type="component" value="Unassembled WGS sequence"/>
</dbReference>
<evidence type="ECO:0000256" key="1">
    <source>
        <dbReference type="SAM" id="Phobius"/>
    </source>
</evidence>
<keyword evidence="1" id="KW-0812">Transmembrane</keyword>
<keyword evidence="3" id="KW-1185">Reference proteome</keyword>
<protein>
    <submittedName>
        <fullName evidence="2">Uncharacterized protein</fullName>
    </submittedName>
</protein>
<dbReference type="InParanoid" id="A0A409WYK2"/>
<dbReference type="EMBL" id="NHYD01003002">
    <property type="protein sequence ID" value="PPQ83577.1"/>
    <property type="molecule type" value="Genomic_DNA"/>
</dbReference>
<keyword evidence="1" id="KW-1133">Transmembrane helix</keyword>
<dbReference type="AlphaFoldDB" id="A0A409WYK2"/>